<dbReference type="AlphaFoldDB" id="A0AAW1Y2X0"/>
<name>A0AAW1Y2X0_RUBAR</name>
<dbReference type="Proteomes" id="UP001457282">
    <property type="component" value="Unassembled WGS sequence"/>
</dbReference>
<dbReference type="EMBL" id="JBEDUW010000002">
    <property type="protein sequence ID" value="KAK9943234.1"/>
    <property type="molecule type" value="Genomic_DNA"/>
</dbReference>
<accession>A0AAW1Y2X0</accession>
<keyword evidence="2" id="KW-1185">Reference proteome</keyword>
<sequence length="131" mass="14568">MRRRRQGIGIDGRTATGFFFFSRACGDAERVVRADLQVVGVGEAELGCLRAWAHGDIDGQQRRQGARLGSSLFSFSFFCAGDGDGKRARLCFGFLIWGQKQQLERQRRICDAMGDGLWPEELAVENFVFAG</sequence>
<organism evidence="1 2">
    <name type="scientific">Rubus argutus</name>
    <name type="common">Southern blackberry</name>
    <dbReference type="NCBI Taxonomy" id="59490"/>
    <lineage>
        <taxon>Eukaryota</taxon>
        <taxon>Viridiplantae</taxon>
        <taxon>Streptophyta</taxon>
        <taxon>Embryophyta</taxon>
        <taxon>Tracheophyta</taxon>
        <taxon>Spermatophyta</taxon>
        <taxon>Magnoliopsida</taxon>
        <taxon>eudicotyledons</taxon>
        <taxon>Gunneridae</taxon>
        <taxon>Pentapetalae</taxon>
        <taxon>rosids</taxon>
        <taxon>fabids</taxon>
        <taxon>Rosales</taxon>
        <taxon>Rosaceae</taxon>
        <taxon>Rosoideae</taxon>
        <taxon>Rosoideae incertae sedis</taxon>
        <taxon>Rubus</taxon>
    </lineage>
</organism>
<comment type="caution">
    <text evidence="1">The sequence shown here is derived from an EMBL/GenBank/DDBJ whole genome shotgun (WGS) entry which is preliminary data.</text>
</comment>
<reference evidence="1 2" key="1">
    <citation type="journal article" date="2023" name="G3 (Bethesda)">
        <title>A chromosome-length genome assembly and annotation of blackberry (Rubus argutus, cv. 'Hillquist').</title>
        <authorList>
            <person name="Bruna T."/>
            <person name="Aryal R."/>
            <person name="Dudchenko O."/>
            <person name="Sargent D.J."/>
            <person name="Mead D."/>
            <person name="Buti M."/>
            <person name="Cavallini A."/>
            <person name="Hytonen T."/>
            <person name="Andres J."/>
            <person name="Pham M."/>
            <person name="Weisz D."/>
            <person name="Mascagni F."/>
            <person name="Usai G."/>
            <person name="Natali L."/>
            <person name="Bassil N."/>
            <person name="Fernandez G.E."/>
            <person name="Lomsadze A."/>
            <person name="Armour M."/>
            <person name="Olukolu B."/>
            <person name="Poorten T."/>
            <person name="Britton C."/>
            <person name="Davik J."/>
            <person name="Ashrafi H."/>
            <person name="Aiden E.L."/>
            <person name="Borodovsky M."/>
            <person name="Worthington M."/>
        </authorList>
    </citation>
    <scope>NUCLEOTIDE SEQUENCE [LARGE SCALE GENOMIC DNA]</scope>
    <source>
        <strain evidence="1">PI 553951</strain>
    </source>
</reference>
<proteinExistence type="predicted"/>
<protein>
    <submittedName>
        <fullName evidence="1">Uncharacterized protein</fullName>
    </submittedName>
</protein>
<gene>
    <name evidence="1" type="ORF">M0R45_008849</name>
</gene>
<evidence type="ECO:0000313" key="1">
    <source>
        <dbReference type="EMBL" id="KAK9943234.1"/>
    </source>
</evidence>
<evidence type="ECO:0000313" key="2">
    <source>
        <dbReference type="Proteomes" id="UP001457282"/>
    </source>
</evidence>